<accession>A0ABP7F637</accession>
<evidence type="ECO:0000256" key="1">
    <source>
        <dbReference type="ARBA" id="ARBA00006432"/>
    </source>
</evidence>
<dbReference type="Pfam" id="PF00501">
    <property type="entry name" value="AMP-binding"/>
    <property type="match status" value="1"/>
</dbReference>
<dbReference type="Gene3D" id="3.40.50.12780">
    <property type="entry name" value="N-terminal domain of ligase-like"/>
    <property type="match status" value="1"/>
</dbReference>
<evidence type="ECO:0000256" key="2">
    <source>
        <dbReference type="ARBA" id="ARBA00022598"/>
    </source>
</evidence>
<feature type="domain" description="AMP-binding enzyme C-terminal" evidence="4">
    <location>
        <begin position="464"/>
        <end position="538"/>
    </location>
</feature>
<dbReference type="Proteomes" id="UP001500908">
    <property type="component" value="Unassembled WGS sequence"/>
</dbReference>
<dbReference type="InterPro" id="IPR000873">
    <property type="entry name" value="AMP-dep_synth/lig_dom"/>
</dbReference>
<comment type="similarity">
    <text evidence="1">Belongs to the ATP-dependent AMP-binding enzyme family.</text>
</comment>
<dbReference type="Pfam" id="PF13193">
    <property type="entry name" value="AMP-binding_C"/>
    <property type="match status" value="1"/>
</dbReference>
<organism evidence="5 6">
    <name type="scientific">Salinactinospora qingdaonensis</name>
    <dbReference type="NCBI Taxonomy" id="702744"/>
    <lineage>
        <taxon>Bacteria</taxon>
        <taxon>Bacillati</taxon>
        <taxon>Actinomycetota</taxon>
        <taxon>Actinomycetes</taxon>
        <taxon>Streptosporangiales</taxon>
        <taxon>Nocardiopsidaceae</taxon>
        <taxon>Salinactinospora</taxon>
    </lineage>
</organism>
<reference evidence="6" key="1">
    <citation type="journal article" date="2019" name="Int. J. Syst. Evol. Microbiol.">
        <title>The Global Catalogue of Microorganisms (GCM) 10K type strain sequencing project: providing services to taxonomists for standard genome sequencing and annotation.</title>
        <authorList>
            <consortium name="The Broad Institute Genomics Platform"/>
            <consortium name="The Broad Institute Genome Sequencing Center for Infectious Disease"/>
            <person name="Wu L."/>
            <person name="Ma J."/>
        </authorList>
    </citation>
    <scope>NUCLEOTIDE SEQUENCE [LARGE SCALE GENOMIC DNA]</scope>
    <source>
        <strain evidence="6">JCM 17137</strain>
    </source>
</reference>
<dbReference type="CDD" id="cd04433">
    <property type="entry name" value="AFD_class_I"/>
    <property type="match status" value="1"/>
</dbReference>
<dbReference type="SUPFAM" id="SSF56801">
    <property type="entry name" value="Acetyl-CoA synthetase-like"/>
    <property type="match status" value="1"/>
</dbReference>
<name>A0ABP7F637_9ACTN</name>
<dbReference type="EMBL" id="BAABDD010000003">
    <property type="protein sequence ID" value="GAA3732116.1"/>
    <property type="molecule type" value="Genomic_DNA"/>
</dbReference>
<dbReference type="PROSITE" id="PS00455">
    <property type="entry name" value="AMP_BINDING"/>
    <property type="match status" value="1"/>
</dbReference>
<comment type="caution">
    <text evidence="5">The sequence shown here is derived from an EMBL/GenBank/DDBJ whole genome shotgun (WGS) entry which is preliminary data.</text>
</comment>
<dbReference type="InterPro" id="IPR025110">
    <property type="entry name" value="AMP-bd_C"/>
</dbReference>
<feature type="domain" description="AMP-dependent synthetase/ligase" evidence="3">
    <location>
        <begin position="62"/>
        <end position="415"/>
    </location>
</feature>
<evidence type="ECO:0000313" key="6">
    <source>
        <dbReference type="Proteomes" id="UP001500908"/>
    </source>
</evidence>
<dbReference type="Gene3D" id="3.30.300.30">
    <property type="match status" value="1"/>
</dbReference>
<dbReference type="RefSeq" id="WP_425567437.1">
    <property type="nucleotide sequence ID" value="NZ_BAABDD010000003.1"/>
</dbReference>
<evidence type="ECO:0000259" key="4">
    <source>
        <dbReference type="Pfam" id="PF13193"/>
    </source>
</evidence>
<sequence length="550" mass="58733">MSESSGATPSAPASGHELLRTLRTLGVLVRAGVVRPGRPGRVVGQLLALRRWGATAAGAYRAAAMRAPNTVAYIDDARTVSYAQLQQRTTRLANGLAGRGVREGTRVGVLCRNHGLVIETLVACGSLGADTVMLNTGLAGQQLAEALENTGITTVIADAEFADLCAWLPERVDRIVAWGGAVDAAESTVDGLAEHASDAPRTPPHQAGRLIMLTSGTTGPPKGARRPTPKGPQDAAAVLSRIPLRSRERLLVTAPLFHTWGLAGMQLAMALRATLVLQRRFDPEELLRTVAQQRCTALFAVPVMLQRIMELPAAVRARYDTSSLRIVACSGSAMPPELTTRFMDAFGDIVYNLYGSTEVSWATIATPAELRASPTTAGRPPLGTRLAILDSEGRAVPAGAQGRIFVGNDMLFEGYTTGQGKRVEHGLMETGDLGHVDSDGLLHVAGRDDDMIVSGGENVFPRPVEEAIVTLPQVREVAVVGVPDEEFGRRFAAYVVTEEGASLGAEEVRARVRERLARFSVPREVHFLDALPRNATGKVLKRQLAPPRQD</sequence>
<dbReference type="PANTHER" id="PTHR43201">
    <property type="entry name" value="ACYL-COA SYNTHETASE"/>
    <property type="match status" value="1"/>
</dbReference>
<gene>
    <name evidence="5" type="ORF">GCM10022402_11010</name>
</gene>
<dbReference type="InterPro" id="IPR045851">
    <property type="entry name" value="AMP-bd_C_sf"/>
</dbReference>
<proteinExistence type="inferred from homology"/>
<dbReference type="PANTHER" id="PTHR43201:SF5">
    <property type="entry name" value="MEDIUM-CHAIN ACYL-COA LIGASE ACSF2, MITOCHONDRIAL"/>
    <property type="match status" value="1"/>
</dbReference>
<protein>
    <recommendedName>
        <fullName evidence="7">Acyl-CoA synthetase (AMP-forming)/AMP-acid ligase II</fullName>
    </recommendedName>
</protein>
<keyword evidence="6" id="KW-1185">Reference proteome</keyword>
<evidence type="ECO:0008006" key="7">
    <source>
        <dbReference type="Google" id="ProtNLM"/>
    </source>
</evidence>
<dbReference type="InterPro" id="IPR042099">
    <property type="entry name" value="ANL_N_sf"/>
</dbReference>
<evidence type="ECO:0000259" key="3">
    <source>
        <dbReference type="Pfam" id="PF00501"/>
    </source>
</evidence>
<dbReference type="InterPro" id="IPR020845">
    <property type="entry name" value="AMP-binding_CS"/>
</dbReference>
<evidence type="ECO:0000313" key="5">
    <source>
        <dbReference type="EMBL" id="GAA3732116.1"/>
    </source>
</evidence>
<keyword evidence="2" id="KW-0436">Ligase</keyword>